<comment type="function">
    <text evidence="1 8">Binds directly to 16S ribosomal RNA.</text>
</comment>
<dbReference type="RefSeq" id="WP_078666293.1">
    <property type="nucleotide sequence ID" value="NZ_FUXM01000036.1"/>
</dbReference>
<evidence type="ECO:0000256" key="5">
    <source>
        <dbReference type="ARBA" id="ARBA00022980"/>
    </source>
</evidence>
<evidence type="ECO:0000256" key="8">
    <source>
        <dbReference type="HAMAP-Rule" id="MF_00500"/>
    </source>
</evidence>
<dbReference type="InterPro" id="IPR036510">
    <property type="entry name" value="Ribosomal_bS20_sf"/>
</dbReference>
<dbReference type="HAMAP" id="MF_00500">
    <property type="entry name" value="Ribosomal_bS20"/>
    <property type="match status" value="1"/>
</dbReference>
<keyword evidence="6 8" id="KW-0687">Ribonucleoprotein</keyword>
<dbReference type="AlphaFoldDB" id="A0A1T4RV81"/>
<dbReference type="NCBIfam" id="TIGR00029">
    <property type="entry name" value="S20"/>
    <property type="match status" value="1"/>
</dbReference>
<dbReference type="GO" id="GO:0005829">
    <property type="term" value="C:cytosol"/>
    <property type="evidence" value="ECO:0007669"/>
    <property type="project" value="TreeGrafter"/>
</dbReference>
<organism evidence="9 10">
    <name type="scientific">Carboxydocella sporoproducens DSM 16521</name>
    <dbReference type="NCBI Taxonomy" id="1121270"/>
    <lineage>
        <taxon>Bacteria</taxon>
        <taxon>Bacillati</taxon>
        <taxon>Bacillota</taxon>
        <taxon>Clostridia</taxon>
        <taxon>Eubacteriales</taxon>
        <taxon>Clostridiales Family XVI. Incertae Sedis</taxon>
        <taxon>Carboxydocella</taxon>
    </lineage>
</organism>
<protein>
    <recommendedName>
        <fullName evidence="7 8">Small ribosomal subunit protein bS20</fullName>
    </recommendedName>
</protein>
<evidence type="ECO:0000256" key="7">
    <source>
        <dbReference type="ARBA" id="ARBA00035136"/>
    </source>
</evidence>
<dbReference type="InterPro" id="IPR002583">
    <property type="entry name" value="Ribosomal_bS20"/>
</dbReference>
<proteinExistence type="inferred from homology"/>
<name>A0A1T4RV81_9FIRM</name>
<dbReference type="GO" id="GO:0070181">
    <property type="term" value="F:small ribosomal subunit rRNA binding"/>
    <property type="evidence" value="ECO:0007669"/>
    <property type="project" value="TreeGrafter"/>
</dbReference>
<gene>
    <name evidence="8" type="primary">rpsT</name>
    <name evidence="9" type="ORF">SAMN02745885_02290</name>
</gene>
<keyword evidence="10" id="KW-1185">Reference proteome</keyword>
<keyword evidence="3 8" id="KW-0699">rRNA-binding</keyword>
<dbReference type="Gene3D" id="1.20.58.110">
    <property type="entry name" value="Ribosomal protein S20"/>
    <property type="match status" value="1"/>
</dbReference>
<evidence type="ECO:0000256" key="1">
    <source>
        <dbReference type="ARBA" id="ARBA00003134"/>
    </source>
</evidence>
<evidence type="ECO:0000256" key="4">
    <source>
        <dbReference type="ARBA" id="ARBA00022884"/>
    </source>
</evidence>
<dbReference type="Proteomes" id="UP000189933">
    <property type="component" value="Unassembled WGS sequence"/>
</dbReference>
<evidence type="ECO:0000256" key="6">
    <source>
        <dbReference type="ARBA" id="ARBA00023274"/>
    </source>
</evidence>
<sequence length="88" mass="9622">MANIKSAAKRAIKARKRALRNAAIKSTVKTAIRRFHEALATTDVDTAKAALVKACRLLDKAVTKGVLHKNAAARRKSRLTRKFNQIAG</sequence>
<evidence type="ECO:0000313" key="10">
    <source>
        <dbReference type="Proteomes" id="UP000189933"/>
    </source>
</evidence>
<dbReference type="Pfam" id="PF01649">
    <property type="entry name" value="Ribosomal_S20p"/>
    <property type="match status" value="1"/>
</dbReference>
<dbReference type="GO" id="GO:0006412">
    <property type="term" value="P:translation"/>
    <property type="evidence" value="ECO:0007669"/>
    <property type="project" value="UniProtKB-UniRule"/>
</dbReference>
<dbReference type="GO" id="GO:0015935">
    <property type="term" value="C:small ribosomal subunit"/>
    <property type="evidence" value="ECO:0007669"/>
    <property type="project" value="TreeGrafter"/>
</dbReference>
<keyword evidence="4 8" id="KW-0694">RNA-binding</keyword>
<evidence type="ECO:0000313" key="9">
    <source>
        <dbReference type="EMBL" id="SKA19797.1"/>
    </source>
</evidence>
<evidence type="ECO:0000256" key="2">
    <source>
        <dbReference type="ARBA" id="ARBA00007634"/>
    </source>
</evidence>
<dbReference type="FunFam" id="1.20.58.110:FF:000001">
    <property type="entry name" value="30S ribosomal protein S20"/>
    <property type="match status" value="1"/>
</dbReference>
<keyword evidence="5 8" id="KW-0689">Ribosomal protein</keyword>
<reference evidence="10" key="1">
    <citation type="submission" date="2017-02" db="EMBL/GenBank/DDBJ databases">
        <authorList>
            <person name="Varghese N."/>
            <person name="Submissions S."/>
        </authorList>
    </citation>
    <scope>NUCLEOTIDE SEQUENCE [LARGE SCALE GENOMIC DNA]</scope>
    <source>
        <strain evidence="10">DSM 16521</strain>
    </source>
</reference>
<dbReference type="PANTHER" id="PTHR33398:SF1">
    <property type="entry name" value="SMALL RIBOSOMAL SUBUNIT PROTEIN BS20C"/>
    <property type="match status" value="1"/>
</dbReference>
<dbReference type="OrthoDB" id="9808392at2"/>
<dbReference type="GO" id="GO:0003735">
    <property type="term" value="F:structural constituent of ribosome"/>
    <property type="evidence" value="ECO:0007669"/>
    <property type="project" value="InterPro"/>
</dbReference>
<dbReference type="SUPFAM" id="SSF46992">
    <property type="entry name" value="Ribosomal protein S20"/>
    <property type="match status" value="1"/>
</dbReference>
<evidence type="ECO:0000256" key="3">
    <source>
        <dbReference type="ARBA" id="ARBA00022730"/>
    </source>
</evidence>
<dbReference type="EMBL" id="FUXM01000036">
    <property type="protein sequence ID" value="SKA19797.1"/>
    <property type="molecule type" value="Genomic_DNA"/>
</dbReference>
<comment type="similarity">
    <text evidence="2 8">Belongs to the bacterial ribosomal protein bS20 family.</text>
</comment>
<accession>A0A1T4RV81</accession>
<dbReference type="PANTHER" id="PTHR33398">
    <property type="entry name" value="30S RIBOSOMAL PROTEIN S20"/>
    <property type="match status" value="1"/>
</dbReference>